<evidence type="ECO:0000256" key="2">
    <source>
        <dbReference type="SAM" id="Phobius"/>
    </source>
</evidence>
<evidence type="ECO:0000313" key="3">
    <source>
        <dbReference type="Proteomes" id="UP000095287"/>
    </source>
</evidence>
<organism evidence="3 4">
    <name type="scientific">Steinernema glaseri</name>
    <dbReference type="NCBI Taxonomy" id="37863"/>
    <lineage>
        <taxon>Eukaryota</taxon>
        <taxon>Metazoa</taxon>
        <taxon>Ecdysozoa</taxon>
        <taxon>Nematoda</taxon>
        <taxon>Chromadorea</taxon>
        <taxon>Rhabditida</taxon>
        <taxon>Tylenchina</taxon>
        <taxon>Panagrolaimomorpha</taxon>
        <taxon>Strongyloidoidea</taxon>
        <taxon>Steinernematidae</taxon>
        <taxon>Steinernema</taxon>
    </lineage>
</organism>
<feature type="compositionally biased region" description="Basic and acidic residues" evidence="1">
    <location>
        <begin position="45"/>
        <end position="56"/>
    </location>
</feature>
<proteinExistence type="predicted"/>
<keyword evidence="2" id="KW-0812">Transmembrane</keyword>
<keyword evidence="2" id="KW-1133">Transmembrane helix</keyword>
<name>A0A1I7YGT4_9BILA</name>
<reference evidence="4" key="1">
    <citation type="submission" date="2016-11" db="UniProtKB">
        <authorList>
            <consortium name="WormBaseParasite"/>
        </authorList>
    </citation>
    <scope>IDENTIFICATION</scope>
</reference>
<dbReference type="Proteomes" id="UP000095287">
    <property type="component" value="Unplaced"/>
</dbReference>
<feature type="transmembrane region" description="Helical" evidence="2">
    <location>
        <begin position="6"/>
        <end position="28"/>
    </location>
</feature>
<evidence type="ECO:0000313" key="4">
    <source>
        <dbReference type="WBParaSite" id="L893_g16266.t1"/>
    </source>
</evidence>
<protein>
    <submittedName>
        <fullName evidence="4">F-box domain-containing protein</fullName>
    </submittedName>
</protein>
<dbReference type="WBParaSite" id="L893_g16266.t1">
    <property type="protein sequence ID" value="L893_g16266.t1"/>
    <property type="gene ID" value="L893_g16266"/>
</dbReference>
<evidence type="ECO:0000256" key="1">
    <source>
        <dbReference type="SAM" id="MobiDB-lite"/>
    </source>
</evidence>
<keyword evidence="2" id="KW-0472">Membrane</keyword>
<dbReference type="AlphaFoldDB" id="A0A1I7YGT4"/>
<sequence length="457" mass="52347">MAVVMVVVVIMLMIVVVVVVMEVVMVVFKRRVIHRPSNYSTTEGFRTRWESPKTTENDAEPSALWTSAEIRSPAGDGAVGRAYQIPAATDRLAWLRCLITAICGGAIESLGQILTADGRKGSAKTEFPMQILCKTKAIGGGKQRNQGRPTQNFHIYATILMSISMTEPSKKRSRPSIQEAMEEAVPKDLSYLSHDIIYDILREVPASRIKALSNLAQIEGPWSDECCNKEFISMNDGIYLSRRYFNSEKDLSKIILYEKDKQREKYHIEDSLISTFRKEDPFTLCAQLLPNICGRLFIELMRIISFPEGFLSKIQTRISKLELDNYEKLPESLVSFIVRQLKSPYLREFKASGSLCVKELLDEPLKHFVKSPQFVLLRIPDEIEAPLFIEFYETWKRRTFFTANQHIHLRTSSDGCTELIKYFQATREEKAYEFAIDTFRKSFKHPLHDEATLVFAL</sequence>
<feature type="region of interest" description="Disordered" evidence="1">
    <location>
        <begin position="42"/>
        <end position="61"/>
    </location>
</feature>
<keyword evidence="3" id="KW-1185">Reference proteome</keyword>
<accession>A0A1I7YGT4</accession>